<dbReference type="PRINTS" id="PR00463">
    <property type="entry name" value="EP450I"/>
</dbReference>
<dbReference type="InterPro" id="IPR001128">
    <property type="entry name" value="Cyt_P450"/>
</dbReference>
<evidence type="ECO:0000256" key="4">
    <source>
        <dbReference type="RuleBase" id="RU000461"/>
    </source>
</evidence>
<dbReference type="Proteomes" id="UP001605036">
    <property type="component" value="Unassembled WGS sequence"/>
</dbReference>
<dbReference type="Pfam" id="PF00067">
    <property type="entry name" value="p450"/>
    <property type="match status" value="1"/>
</dbReference>
<accession>A0ABD1ZSG6</accession>
<feature type="binding site" description="axial binding residue" evidence="3">
    <location>
        <position position="430"/>
    </location>
    <ligand>
        <name>heme</name>
        <dbReference type="ChEBI" id="CHEBI:30413"/>
    </ligand>
    <ligandPart>
        <name>Fe</name>
        <dbReference type="ChEBI" id="CHEBI:18248"/>
    </ligandPart>
</feature>
<keyword evidence="6" id="KW-1185">Reference proteome</keyword>
<evidence type="ECO:0000256" key="2">
    <source>
        <dbReference type="ARBA" id="ARBA00023004"/>
    </source>
</evidence>
<dbReference type="PRINTS" id="PR00385">
    <property type="entry name" value="P450"/>
</dbReference>
<gene>
    <name evidence="5" type="ORF">R1flu_021894</name>
</gene>
<evidence type="ECO:0000313" key="6">
    <source>
        <dbReference type="Proteomes" id="UP001605036"/>
    </source>
</evidence>
<dbReference type="InterPro" id="IPR017972">
    <property type="entry name" value="Cyt_P450_CS"/>
</dbReference>
<reference evidence="5 6" key="1">
    <citation type="submission" date="2024-09" db="EMBL/GenBank/DDBJ databases">
        <title>Chromosome-scale assembly of Riccia fluitans.</title>
        <authorList>
            <person name="Paukszto L."/>
            <person name="Sawicki J."/>
            <person name="Karawczyk K."/>
            <person name="Piernik-Szablinska J."/>
            <person name="Szczecinska M."/>
            <person name="Mazdziarz M."/>
        </authorList>
    </citation>
    <scope>NUCLEOTIDE SEQUENCE [LARGE SCALE GENOMIC DNA]</scope>
    <source>
        <strain evidence="5">Rf_01</strain>
        <tissue evidence="5">Aerial parts of the thallus</tissue>
    </source>
</reference>
<comment type="caution">
    <text evidence="5">The sequence shown here is derived from an EMBL/GenBank/DDBJ whole genome shotgun (WGS) entry which is preliminary data.</text>
</comment>
<dbReference type="InterPro" id="IPR002401">
    <property type="entry name" value="Cyt_P450_E_grp-I"/>
</dbReference>
<dbReference type="InterPro" id="IPR036396">
    <property type="entry name" value="Cyt_P450_sf"/>
</dbReference>
<keyword evidence="2 3" id="KW-0408">Iron</keyword>
<evidence type="ECO:0000313" key="5">
    <source>
        <dbReference type="EMBL" id="KAL2653766.1"/>
    </source>
</evidence>
<keyword evidence="4" id="KW-0503">Monooxygenase</keyword>
<sequence>MNVQAVAVVIAAVLGVATLLACTCSFLYSWFIVRPLKLHPSGQRLPPGSVGWPLFGEMREFLQCFKNEKPDQFVKIREKRYGTGGLYTTSMFGVPSIMATTPDMLKFVLKRDDLFGPGWPSLSKIMGPAAVVSVTGELHKTLRRYLFDAIASPEGMVKALPRLDEAMRTNLKEWADQGNVNIRECTRKLTFHVIAANFLNLKPSPELQLMEKDYIGFMIGIRALPLYLPGTAHYTAVNCRRRLSARFQALINHRRSSKEYQGDFLQSLMDARDPDGLPLTDEQLKDNLVALMLAGYESSAYIMMWTLILLAKHPQCLSKLREEHVHIKRRIGESQLTLEDTRDMIYTQMVIDETLRLVNVAPMLFRTVLQDVDFNGYRIPKGWRVMPWLRAPHMDPQYFPQPEKFNPERWNDKNVKSEAFRPFGGGARTCVGNAFARLQVSVFLHHVSVGYKWALLNPDAKIDHLPHPKPVDGGPMFFSALA</sequence>
<keyword evidence="3 4" id="KW-0349">Heme</keyword>
<dbReference type="SUPFAM" id="SSF48264">
    <property type="entry name" value="Cytochrome P450"/>
    <property type="match status" value="1"/>
</dbReference>
<dbReference type="EMBL" id="JBHFFA010000001">
    <property type="protein sequence ID" value="KAL2653766.1"/>
    <property type="molecule type" value="Genomic_DNA"/>
</dbReference>
<comment type="cofactor">
    <cofactor evidence="3">
        <name>heme</name>
        <dbReference type="ChEBI" id="CHEBI:30413"/>
    </cofactor>
</comment>
<dbReference type="Gene3D" id="1.10.630.10">
    <property type="entry name" value="Cytochrome P450"/>
    <property type="match status" value="1"/>
</dbReference>
<name>A0ABD1ZSG6_9MARC</name>
<dbReference type="PROSITE" id="PS00086">
    <property type="entry name" value="CYTOCHROME_P450"/>
    <property type="match status" value="1"/>
</dbReference>
<keyword evidence="4" id="KW-0560">Oxidoreductase</keyword>
<evidence type="ECO:0000256" key="3">
    <source>
        <dbReference type="PIRSR" id="PIRSR602401-1"/>
    </source>
</evidence>
<evidence type="ECO:0008006" key="7">
    <source>
        <dbReference type="Google" id="ProtNLM"/>
    </source>
</evidence>
<keyword evidence="1 3" id="KW-0479">Metal-binding</keyword>
<proteinExistence type="inferred from homology"/>
<organism evidence="5 6">
    <name type="scientific">Riccia fluitans</name>
    <dbReference type="NCBI Taxonomy" id="41844"/>
    <lineage>
        <taxon>Eukaryota</taxon>
        <taxon>Viridiplantae</taxon>
        <taxon>Streptophyta</taxon>
        <taxon>Embryophyta</taxon>
        <taxon>Marchantiophyta</taxon>
        <taxon>Marchantiopsida</taxon>
        <taxon>Marchantiidae</taxon>
        <taxon>Marchantiales</taxon>
        <taxon>Ricciaceae</taxon>
        <taxon>Riccia</taxon>
    </lineage>
</organism>
<dbReference type="AlphaFoldDB" id="A0ABD1ZSG6"/>
<dbReference type="PANTHER" id="PTHR24286">
    <property type="entry name" value="CYTOCHROME P450 26"/>
    <property type="match status" value="1"/>
</dbReference>
<comment type="similarity">
    <text evidence="4">Belongs to the cytochrome P450 family.</text>
</comment>
<evidence type="ECO:0000256" key="1">
    <source>
        <dbReference type="ARBA" id="ARBA00022723"/>
    </source>
</evidence>
<dbReference type="GO" id="GO:0004497">
    <property type="term" value="F:monooxygenase activity"/>
    <property type="evidence" value="ECO:0007669"/>
    <property type="project" value="UniProtKB-KW"/>
</dbReference>
<protein>
    <recommendedName>
        <fullName evidence="7">Cytochrome P450</fullName>
    </recommendedName>
</protein>
<dbReference type="GO" id="GO:0046872">
    <property type="term" value="F:metal ion binding"/>
    <property type="evidence" value="ECO:0007669"/>
    <property type="project" value="UniProtKB-KW"/>
</dbReference>
<dbReference type="PANTHER" id="PTHR24286:SF356">
    <property type="entry name" value="ENT-KAURENOIC ACID OXIDASE 2"/>
    <property type="match status" value="1"/>
</dbReference>